<name>A0A1G4WTD6_9MYCO</name>
<evidence type="ECO:0000313" key="2">
    <source>
        <dbReference type="Proteomes" id="UP000199707"/>
    </source>
</evidence>
<dbReference type="STRING" id="1502745.SAMN02799620_04754"/>
<organism evidence="1 2">
    <name type="scientific">Mycolicibacterium fluoranthenivorans</name>
    <dbReference type="NCBI Taxonomy" id="258505"/>
    <lineage>
        <taxon>Bacteria</taxon>
        <taxon>Bacillati</taxon>
        <taxon>Actinomycetota</taxon>
        <taxon>Actinomycetes</taxon>
        <taxon>Mycobacteriales</taxon>
        <taxon>Mycobacteriaceae</taxon>
        <taxon>Mycolicibacterium</taxon>
    </lineage>
</organism>
<evidence type="ECO:0008006" key="3">
    <source>
        <dbReference type="Google" id="ProtNLM"/>
    </source>
</evidence>
<sequence>MPDTDEPCRPWDDDDADGIDESCFSGEYSALEAFEAFLPPPEGEDTSWPMAAIGDGDNRTPTITFTAANPLQTVVVTALMDGRILHIDLAPQVTAMSETELAKEIMLVAEMARMQAQAAQHAVIAAMMNRTGLDPAATRNFIERDLHLPSPEAVKAHRAQFVAERHIAGERF</sequence>
<reference evidence="2" key="1">
    <citation type="submission" date="2016-10" db="EMBL/GenBank/DDBJ databases">
        <authorList>
            <person name="Varghese N."/>
            <person name="Submissions S."/>
        </authorList>
    </citation>
    <scope>NUCLEOTIDE SEQUENCE [LARGE SCALE GENOMIC DNA]</scope>
    <source>
        <strain evidence="2">UNC267MFSha1.1M11</strain>
    </source>
</reference>
<proteinExistence type="predicted"/>
<protein>
    <recommendedName>
        <fullName evidence="3">ESX-1 secretion-associated protein EspH</fullName>
    </recommendedName>
</protein>
<gene>
    <name evidence="1" type="ORF">SAMN02799620_04754</name>
</gene>
<dbReference type="EMBL" id="FMUB01000010">
    <property type="protein sequence ID" value="SCX29125.1"/>
    <property type="molecule type" value="Genomic_DNA"/>
</dbReference>
<accession>A0A1G4WTD6</accession>
<evidence type="ECO:0000313" key="1">
    <source>
        <dbReference type="EMBL" id="SCX29125.1"/>
    </source>
</evidence>
<dbReference type="Proteomes" id="UP000199707">
    <property type="component" value="Unassembled WGS sequence"/>
</dbReference>
<dbReference type="AlphaFoldDB" id="A0A1G4WTD6"/>
<dbReference type="RefSeq" id="WP_090362059.1">
    <property type="nucleotide sequence ID" value="NZ_FMUB01000010.1"/>
</dbReference>